<name>A0A0N5CUI2_THECL</name>
<feature type="compositionally biased region" description="Low complexity" evidence="3">
    <location>
        <begin position="534"/>
        <end position="548"/>
    </location>
</feature>
<evidence type="ECO:0000313" key="7">
    <source>
        <dbReference type="WBParaSite" id="TCLT_0000392701-mRNA-1"/>
    </source>
</evidence>
<accession>A0A0N5CUI2</accession>
<feature type="region of interest" description="Disordered" evidence="3">
    <location>
        <begin position="634"/>
        <end position="780"/>
    </location>
</feature>
<dbReference type="Proteomes" id="UP000276776">
    <property type="component" value="Unassembled WGS sequence"/>
</dbReference>
<feature type="compositionally biased region" description="Polar residues" evidence="3">
    <location>
        <begin position="578"/>
        <end position="600"/>
    </location>
</feature>
<feature type="coiled-coil region" evidence="2">
    <location>
        <begin position="177"/>
        <end position="204"/>
    </location>
</feature>
<feature type="compositionally biased region" description="Polar residues" evidence="3">
    <location>
        <begin position="644"/>
        <end position="656"/>
    </location>
</feature>
<evidence type="ECO:0000256" key="3">
    <source>
        <dbReference type="SAM" id="MobiDB-lite"/>
    </source>
</evidence>
<keyword evidence="6" id="KW-1185">Reference proteome</keyword>
<sequence>MDSVSNCEKCEEAFNCDNNEHLYMTAKRLAGAIRSLKQQIVNEMNMWHEVNAANHELEVNIHYFQKKIEALNVLCTNNEAYNAEIEFRKKRYCEQLKKISKLVSEQNFDAANWAIILDEMIFVNRESFEILKSTAVAERRALQVISSEEENHREIMQKLLTKRIDLRKQLYSEMDTYESLRAQIKQTEANLIQLQKSIDVYDAEYWQLVDAKHNLQSQIFQLQELSRHSQRRRDFYITLAQSDDGSNDDDNNKIRRDDNEDEKSAEKIKQSDFTRRKSEYQMTPKNSAEGKKSLVTPHILRINTKDTEDKVPMPERDNKVAKSTSPSDSFSSNKSYFLTDYQRSIHSKSPTSTKLNEKSNVITGEDHAKCTKDSSSSTSVDSFQSFPSQSPLVKPKSMSPVDESKLKAVKFQSKSAESHNLSESVDVTMSNSDISIQSSEEVIDIPKSKKQQKPQNSDSTASINAESDINVKQTEKDVEVTKQNEAENNGKEKDQETDLHTSEIDILSNQKSMKLRSLAEDDDMTDLRSQSTYSDTSLQESSSASSKSDLPLEQKDSAKIKQDKQSKLFEEEVKKQFDNNSTKNESLSRSFKKPSQSSEDNLYFLEPYNLPETKKFELYKKNFNLPEARIIRKSTQTLKKKPNLPSSFSKVSPAITSSSSDQQSQNQQSLHASGTHSESKPGEKVLNADPMVKSQAKSKQQQELSKRQQKGDYSHAKQDSTRKKDGDESTSLNTSSSSCTATDDSSKTNLTSSDSDTSEELRKPVKKHHSDNSSVPGKTNVELWEEISENTFRRHINQQSRK</sequence>
<feature type="compositionally biased region" description="Low complexity" evidence="3">
    <location>
        <begin position="657"/>
        <end position="669"/>
    </location>
</feature>
<evidence type="ECO:0000313" key="5">
    <source>
        <dbReference type="EMBL" id="VDN00948.1"/>
    </source>
</evidence>
<feature type="compositionally biased region" description="Basic and acidic residues" evidence="3">
    <location>
        <begin position="250"/>
        <end position="279"/>
    </location>
</feature>
<dbReference type="WBParaSite" id="TCLT_0000392701-mRNA-1">
    <property type="protein sequence ID" value="TCLT_0000392701-mRNA-1"/>
    <property type="gene ID" value="TCLT_0000392701"/>
</dbReference>
<feature type="compositionally biased region" description="Polar residues" evidence="3">
    <location>
        <begin position="321"/>
        <end position="362"/>
    </location>
</feature>
<gene>
    <name evidence="5" type="ORF">TCLT_LOCUS3916</name>
</gene>
<proteinExistence type="inferred from homology"/>
<feature type="domain" description="Cullin family profile" evidence="4">
    <location>
        <begin position="83"/>
        <end position="236"/>
    </location>
</feature>
<evidence type="ECO:0000313" key="6">
    <source>
        <dbReference type="Proteomes" id="UP000276776"/>
    </source>
</evidence>
<evidence type="ECO:0000256" key="1">
    <source>
        <dbReference type="PROSITE-ProRule" id="PRU00330"/>
    </source>
</evidence>
<feature type="compositionally biased region" description="Basic and acidic residues" evidence="3">
    <location>
        <begin position="473"/>
        <end position="503"/>
    </location>
</feature>
<dbReference type="InterPro" id="IPR016158">
    <property type="entry name" value="Cullin_homology"/>
</dbReference>
<feature type="compositionally biased region" description="Low complexity" evidence="3">
    <location>
        <begin position="374"/>
        <end position="388"/>
    </location>
</feature>
<feature type="compositionally biased region" description="Basic and acidic residues" evidence="3">
    <location>
        <begin position="704"/>
        <end position="727"/>
    </location>
</feature>
<dbReference type="OrthoDB" id="5872089at2759"/>
<protein>
    <submittedName>
        <fullName evidence="7">CULLIN_2 domain-containing protein</fullName>
    </submittedName>
</protein>
<evidence type="ECO:0000259" key="4">
    <source>
        <dbReference type="PROSITE" id="PS50069"/>
    </source>
</evidence>
<feature type="compositionally biased region" description="Polar residues" evidence="3">
    <location>
        <begin position="412"/>
        <end position="440"/>
    </location>
</feature>
<dbReference type="PROSITE" id="PS50069">
    <property type="entry name" value="CULLIN_2"/>
    <property type="match status" value="1"/>
</dbReference>
<feature type="compositionally biased region" description="Low complexity" evidence="3">
    <location>
        <begin position="729"/>
        <end position="743"/>
    </location>
</feature>
<reference evidence="5 6" key="2">
    <citation type="submission" date="2018-11" db="EMBL/GenBank/DDBJ databases">
        <authorList>
            <consortium name="Pathogen Informatics"/>
        </authorList>
    </citation>
    <scope>NUCLEOTIDE SEQUENCE [LARGE SCALE GENOMIC DNA]</scope>
</reference>
<feature type="compositionally biased region" description="Basic and acidic residues" evidence="3">
    <location>
        <begin position="303"/>
        <end position="320"/>
    </location>
</feature>
<feature type="compositionally biased region" description="Basic and acidic residues" evidence="3">
    <location>
        <begin position="550"/>
        <end position="577"/>
    </location>
</feature>
<dbReference type="EMBL" id="UYYF01004269">
    <property type="protein sequence ID" value="VDN00948.1"/>
    <property type="molecule type" value="Genomic_DNA"/>
</dbReference>
<dbReference type="AlphaFoldDB" id="A0A0N5CUI2"/>
<feature type="region of interest" description="Disordered" evidence="3">
    <location>
        <begin position="239"/>
        <end position="603"/>
    </location>
</feature>
<reference evidence="7" key="1">
    <citation type="submission" date="2017-02" db="UniProtKB">
        <authorList>
            <consortium name="WormBaseParasite"/>
        </authorList>
    </citation>
    <scope>IDENTIFICATION</scope>
</reference>
<comment type="similarity">
    <text evidence="1">Belongs to the cullin family.</text>
</comment>
<keyword evidence="2" id="KW-0175">Coiled coil</keyword>
<organism evidence="7">
    <name type="scientific">Thelazia callipaeda</name>
    <name type="common">Oriental eyeworm</name>
    <name type="synonym">Parasitic nematode</name>
    <dbReference type="NCBI Taxonomy" id="103827"/>
    <lineage>
        <taxon>Eukaryota</taxon>
        <taxon>Metazoa</taxon>
        <taxon>Ecdysozoa</taxon>
        <taxon>Nematoda</taxon>
        <taxon>Chromadorea</taxon>
        <taxon>Rhabditida</taxon>
        <taxon>Spirurina</taxon>
        <taxon>Spiruromorpha</taxon>
        <taxon>Thelazioidea</taxon>
        <taxon>Thelaziidae</taxon>
        <taxon>Thelazia</taxon>
    </lineage>
</organism>
<evidence type="ECO:0000256" key="2">
    <source>
        <dbReference type="SAM" id="Coils"/>
    </source>
</evidence>
<dbReference type="OMA" id="MWHEVNA"/>
<feature type="compositionally biased region" description="Polar residues" evidence="3">
    <location>
        <begin position="460"/>
        <end position="472"/>
    </location>
</feature>